<keyword evidence="4" id="KW-1185">Reference proteome</keyword>
<feature type="compositionally biased region" description="Acidic residues" evidence="1">
    <location>
        <begin position="2579"/>
        <end position="2593"/>
    </location>
</feature>
<feature type="domain" description="Dystroglycan-type cadherin-like" evidence="2">
    <location>
        <begin position="1479"/>
        <end position="1579"/>
    </location>
</feature>
<feature type="domain" description="Dystroglycan-type cadherin-like" evidence="2">
    <location>
        <begin position="2481"/>
        <end position="2579"/>
    </location>
</feature>
<feature type="region of interest" description="Disordered" evidence="1">
    <location>
        <begin position="2781"/>
        <end position="2815"/>
    </location>
</feature>
<reference evidence="4" key="1">
    <citation type="journal article" date="2019" name="Int. J. Syst. Evol. Microbiol.">
        <title>The Global Catalogue of Microorganisms (GCM) 10K type strain sequencing project: providing services to taxonomists for standard genome sequencing and annotation.</title>
        <authorList>
            <consortium name="The Broad Institute Genomics Platform"/>
            <consortium name="The Broad Institute Genome Sequencing Center for Infectious Disease"/>
            <person name="Wu L."/>
            <person name="Ma J."/>
        </authorList>
    </citation>
    <scope>NUCLEOTIDE SEQUENCE [LARGE SCALE GENOMIC DNA]</scope>
    <source>
        <strain evidence="4">KCTC 52141</strain>
    </source>
</reference>
<proteinExistence type="predicted"/>
<gene>
    <name evidence="3" type="ORF">ACFOEB_03765</name>
</gene>
<feature type="domain" description="Dystroglycan-type cadherin-like" evidence="2">
    <location>
        <begin position="1580"/>
        <end position="1680"/>
    </location>
</feature>
<dbReference type="SUPFAM" id="SSF49313">
    <property type="entry name" value="Cadherin-like"/>
    <property type="match status" value="18"/>
</dbReference>
<dbReference type="Proteomes" id="UP001595548">
    <property type="component" value="Unassembled WGS sequence"/>
</dbReference>
<feature type="domain" description="Dystroglycan-type cadherin-like" evidence="2">
    <location>
        <begin position="1780"/>
        <end position="1880"/>
    </location>
</feature>
<dbReference type="InterPro" id="IPR025592">
    <property type="entry name" value="DUF4347"/>
</dbReference>
<feature type="compositionally biased region" description="Polar residues" evidence="1">
    <location>
        <begin position="2806"/>
        <end position="2815"/>
    </location>
</feature>
<feature type="domain" description="Dystroglycan-type cadherin-like" evidence="2">
    <location>
        <begin position="1380"/>
        <end position="1478"/>
    </location>
</feature>
<comment type="caution">
    <text evidence="3">The sequence shown here is derived from an EMBL/GenBank/DDBJ whole genome shotgun (WGS) entry which is preliminary data.</text>
</comment>
<feature type="domain" description="Dystroglycan-type cadherin-like" evidence="2">
    <location>
        <begin position="1881"/>
        <end position="1981"/>
    </location>
</feature>
<feature type="domain" description="Dystroglycan-type cadherin-like" evidence="2">
    <location>
        <begin position="1681"/>
        <end position="1779"/>
    </location>
</feature>
<dbReference type="InterPro" id="IPR013783">
    <property type="entry name" value="Ig-like_fold"/>
</dbReference>
<feature type="domain" description="Dystroglycan-type cadherin-like" evidence="2">
    <location>
        <begin position="1279"/>
        <end position="1379"/>
    </location>
</feature>
<feature type="domain" description="Dystroglycan-type cadherin-like" evidence="2">
    <location>
        <begin position="776"/>
        <end position="875"/>
    </location>
</feature>
<dbReference type="PANTHER" id="PTHR21559:SF21">
    <property type="entry name" value="DYSTROGLYCAN 1"/>
    <property type="match status" value="1"/>
</dbReference>
<feature type="region of interest" description="Disordered" evidence="1">
    <location>
        <begin position="2579"/>
        <end position="2627"/>
    </location>
</feature>
<feature type="domain" description="Dystroglycan-type cadherin-like" evidence="2">
    <location>
        <begin position="1178"/>
        <end position="1278"/>
    </location>
</feature>
<accession>A0ABV7HKA8</accession>
<evidence type="ECO:0000256" key="1">
    <source>
        <dbReference type="SAM" id="MobiDB-lite"/>
    </source>
</evidence>
<name>A0ABV7HKA8_9GAMM</name>
<dbReference type="CDD" id="cd11303">
    <property type="entry name" value="Dystroglycan_repeat"/>
    <property type="match status" value="2"/>
</dbReference>
<dbReference type="InterPro" id="IPR006644">
    <property type="entry name" value="Cadg"/>
</dbReference>
<sequence>MPNKVFKQRRPMIEPLEPRLLFSATLDAILLDDTSLDDVLLQDSANSVDLTQVYDAGPRYSTLAEPADNEPDATTLPNADALARQALEQIVFVDSRVEDVDTLLGDLAGSDVQVITLDIDRDGVAHISQTLQQYQNIQTIHVISHGNAGALQLGSSVINDVTVDRYQSELQGWQDALGRNADLLLYGCDLAANSNGVALLSRLGELTGADIAASDDITGHSLSGGDWSLEYERGAIESEVIVSQVAQKAWQGRLADTHYVHVAEGNTALNLLANTDVGQQFVYDSANATYNVNEISLFLARYATTFDQTITVQISDSWDGAVLGTGSINSSQISDVGYEWHSFNLGDTTLNDNQSYYIRISTDSGSDDPNSNILVSSHNSNQYNNATLINGGAANADGWDLAFKVSEEDGVNAAPTVANAIADQTRYEDVAYSFTVPSDTFSDGDSNDTLRYRAQLAGGGDLDWLTFNPITREFSGTPRADDIGVMSVEVIATDNHGASVSEIFDITINNTNDDPFVRFPIKDQAATQDTAFSFTIPADAFGDEDVGASLSYQAELDGGGSLPAWLVFDAASRTFSGTPAASDIGTIAITVIADDGEGGVPAQDTFDLVVTNQTDTTADVYEGTDPAVVGTGVAGGMDVYQSFVDMDGSGTYFIDTLSIQLRINSAAGDQTPQNINIEILDSLNGIALAAASRSSDGLTDSFTWESFALPDVELNYGQTYYIKVTGDGDSSDPLVFAGIHDTDVYANGSYFNHNQIEDTGRDLAFQVSHTFNQAPVVVNPAQDQVTVQDQPFQYTLPDDMFSDPDDGDTLTYTVQRAGGGSLNWLSYNSATKTISGTPAEHDIGTIMVEVIATDNHGKSTSDVFSVEVQSSNVTPTISNPISDQSGAEDSFFDFTFAANTFTDADGDTLSYTALQSDGGNLPPWLNFDAANRRFYGTPGEADSVTWVIDVFADDGRGGVAKESFNLVIANTNDDPYVENPIPDQTANDNEAFSYTLAPNTFGDSDLDTLNYSAQLVGGGALPSWLSFDSATRTFSGTPASADIGSLDIEVTADDNNGGTPATDTFTLTIVDTNDDPQLANAIADQIAPEDTSYVFQFAANTFNDFDGDTLTYTAELAGGGALPAWLNFDAASRTFSGTPSGTDIGSISITVTADDNQGGTPATETFSLEVTNTNDDPVVNNAIANQVATEDSAFSFQFAANTFADEDGDTLTYSAQISGGGSLPGWLSFDATSRTFSGTPGNDDVGSLTIRVTADDGKGGTPAAQTFDIVVTNTNDDPVLNNSIDDQVAIEDSAFSFQFSANTFNDDDGDDLLYSAQLAGGGALPTWLNFDALNRTFSGTPDNGDVGTISIEVSATDNNGGSAATDVFALTVSNTNDGPVIVNPIADQTANEDSPFSFQFDANTFYDADGNPLTYTVQQVSGDPLPSWLQYDAATRTFSGTPENGDVGNLSISVTASDGTAETTDIFDINVVNSNDDPVLNNPLENQSATEDIAFYYQFSADTFGDDDGDTLEYSAELSGGGVLPFWLTFDAATRTFSGTPSNADVGAVSITVTADDGQGGTVATDSFSIVVGNTNDDPTVSNPISDQTATEDSAFSFQFAANTFADDDGDMLLYRAELIGGEPLPSWLTFDAASRTFNGTPSNSDVGTLSVRVIADDGQGGTPATDVFAIVVNNVNDSPVVNNAISDQSATEDVEYNFQFSADVFSDDDGDDLSYTARLVGGGSLPAWLSFDSDTRTFSGTPLNADVGTFAVEVVAFDGITSVTDTFTLQVNNANDDPVLDNPLADQYVSEDSVFRYQFSSNTFSDDDGDTLTYRAQLLGGGSLPAWLSFDGDSRSFSGTPTNADVGTITIVVMAGDGNGGADASDSFNIVIGNTNDDPTVNNPMADQSATEDSAFSYQFASDTFTDDDGDTLFYSAQLSGGGSLPDWLIFDAATRTFSGTPTNIDVGDIAVEVYATDNNGGAIASDSFVLSVLNTNDGPTVVTPIADQTINEDSVFSFQFSEGTFSDPDGNSLSYSAQQVGGAPLPLWLVFDADSRTFSGTPTNADVGSISIVVSAFDGVVSSSDIFDIRVVNTNDAPVLSQALEDKFATEDTYFNYQLNPNTFIDIDADTLSYSARLADGSGLPSWLEFDAGSLTFSGIPTDGDTAENIIVVTAEDGNGGVALGQFLLTVLSENDAPQLNIPIDNQQATENSEFLFKLPAGTFIDADGDELTINAQASTPDGWPEWLSYDATNQTFSGTPGPQSAGTYSIIVTADDGFGGELATDTFDIVVGAINEAPNVINPIKDMQIEAESEFIFSLPDNTFSDPDNDALTIRVTLADGQPLPEWLSFDSDALTFSGTPLADDVGSLAIAVTASDGAAQVTDTFVLTITDVPSLDVQLEDITVNEDSPNQTLEIAQAFQRVLGDGTLTFSVVNNTNQSLFDNVTIDGQNGALTLDYALNAFGRSELEIQAVTATGEVITASFLVNILSVNDAPEVTGNAESGGSFSAELQSYPLSVWGSFFDVEQGFQLTYTVTANSNPSAAQITAIDSDTGTLMLATNINGGATYITVRATDNEGAWAEHTLLIDIRAVDEAETPNPEEDDNEDGDFTGDQGGDRPEPESPTTEPPLIETEEPVITQTGGSEVDILEVQTLDPETLAVLPETDDLFSYNNEQDDDNRQSVAADELNNRQAQWRAEDNQQFQLIGLDPSVNTHLSLQDIADFSQAVDESRQQIEQAFLEQQKQQEMIAAVSLSLGTGLVLWALRASSLLFALFSVLPLWRGVDPLPILENVEKKKKQLARQKKDRKSEDSSAGEVGYLFDHQTSSRSQGE</sequence>
<dbReference type="Gene3D" id="2.60.40.10">
    <property type="entry name" value="Immunoglobulins"/>
    <property type="match status" value="18"/>
</dbReference>
<feature type="domain" description="Dystroglycan-type cadherin-like" evidence="2">
    <location>
        <begin position="2081"/>
        <end position="2180"/>
    </location>
</feature>
<evidence type="ECO:0000259" key="2">
    <source>
        <dbReference type="SMART" id="SM00736"/>
    </source>
</evidence>
<dbReference type="PANTHER" id="PTHR21559">
    <property type="entry name" value="DYSTROGLYCAN-RELATED"/>
    <property type="match status" value="1"/>
</dbReference>
<feature type="domain" description="Dystroglycan-type cadherin-like" evidence="2">
    <location>
        <begin position="1077"/>
        <end position="1177"/>
    </location>
</feature>
<feature type="domain" description="Dystroglycan-type cadherin-like" evidence="2">
    <location>
        <begin position="1982"/>
        <end position="2080"/>
    </location>
</feature>
<dbReference type="Pfam" id="PF14252">
    <property type="entry name" value="DUF4347"/>
    <property type="match status" value="1"/>
</dbReference>
<protein>
    <submittedName>
        <fullName evidence="3">Ig domain-containing protein</fullName>
    </submittedName>
</protein>
<feature type="domain" description="Dystroglycan-type cadherin-like" evidence="2">
    <location>
        <begin position="516"/>
        <end position="617"/>
    </location>
</feature>
<organism evidence="3 4">
    <name type="scientific">Gilvimarinus japonicus</name>
    <dbReference type="NCBI Taxonomy" id="1796469"/>
    <lineage>
        <taxon>Bacteria</taxon>
        <taxon>Pseudomonadati</taxon>
        <taxon>Pseudomonadota</taxon>
        <taxon>Gammaproteobacteria</taxon>
        <taxon>Cellvibrionales</taxon>
        <taxon>Cellvibrionaceae</taxon>
        <taxon>Gilvimarinus</taxon>
    </lineage>
</organism>
<feature type="domain" description="Dystroglycan-type cadherin-like" evidence="2">
    <location>
        <begin position="876"/>
        <end position="975"/>
    </location>
</feature>
<dbReference type="EMBL" id="JBHRTL010000004">
    <property type="protein sequence ID" value="MFC3154308.1"/>
    <property type="molecule type" value="Genomic_DNA"/>
</dbReference>
<feature type="domain" description="Dystroglycan-type cadherin-like" evidence="2">
    <location>
        <begin position="416"/>
        <end position="515"/>
    </location>
</feature>
<feature type="domain" description="Dystroglycan-type cadherin-like" evidence="2">
    <location>
        <begin position="2282"/>
        <end position="2380"/>
    </location>
</feature>
<dbReference type="RefSeq" id="WP_382414496.1">
    <property type="nucleotide sequence ID" value="NZ_JBHRTL010000004.1"/>
</dbReference>
<evidence type="ECO:0000313" key="4">
    <source>
        <dbReference type="Proteomes" id="UP001595548"/>
    </source>
</evidence>
<evidence type="ECO:0000313" key="3">
    <source>
        <dbReference type="EMBL" id="MFC3154308.1"/>
    </source>
</evidence>
<dbReference type="SMART" id="SM00736">
    <property type="entry name" value="CADG"/>
    <property type="match status" value="19"/>
</dbReference>
<feature type="domain" description="Dystroglycan-type cadherin-like" evidence="2">
    <location>
        <begin position="2181"/>
        <end position="2281"/>
    </location>
</feature>
<feature type="domain" description="Dystroglycan-type cadherin-like" evidence="2">
    <location>
        <begin position="976"/>
        <end position="1076"/>
    </location>
</feature>
<dbReference type="InterPro" id="IPR015919">
    <property type="entry name" value="Cadherin-like_sf"/>
</dbReference>
<dbReference type="Pfam" id="PF05345">
    <property type="entry name" value="He_PIG"/>
    <property type="match status" value="18"/>
</dbReference>